<dbReference type="AlphaFoldDB" id="A0A453SEF8"/>
<evidence type="ECO:0000256" key="1">
    <source>
        <dbReference type="SAM" id="MobiDB-lite"/>
    </source>
</evidence>
<evidence type="ECO:0000313" key="3">
    <source>
        <dbReference type="Proteomes" id="UP000015105"/>
    </source>
</evidence>
<name>A0A453SEF8_AEGTS</name>
<feature type="region of interest" description="Disordered" evidence="1">
    <location>
        <begin position="96"/>
        <end position="121"/>
    </location>
</feature>
<feature type="compositionally biased region" description="Basic and acidic residues" evidence="1">
    <location>
        <begin position="109"/>
        <end position="118"/>
    </location>
</feature>
<feature type="compositionally biased region" description="Polar residues" evidence="1">
    <location>
        <begin position="28"/>
        <end position="43"/>
    </location>
</feature>
<feature type="region of interest" description="Disordered" evidence="1">
    <location>
        <begin position="19"/>
        <end position="53"/>
    </location>
</feature>
<reference evidence="2" key="5">
    <citation type="journal article" date="2021" name="G3 (Bethesda)">
        <title>Aegilops tauschii genome assembly Aet v5.0 features greater sequence contiguity and improved annotation.</title>
        <authorList>
            <person name="Wang L."/>
            <person name="Zhu T."/>
            <person name="Rodriguez J.C."/>
            <person name="Deal K.R."/>
            <person name="Dubcovsky J."/>
            <person name="McGuire P.E."/>
            <person name="Lux T."/>
            <person name="Spannagl M."/>
            <person name="Mayer K.F.X."/>
            <person name="Baldrich P."/>
            <person name="Meyers B.C."/>
            <person name="Huo N."/>
            <person name="Gu Y.Q."/>
            <person name="Zhou H."/>
            <person name="Devos K.M."/>
            <person name="Bennetzen J.L."/>
            <person name="Unver T."/>
            <person name="Budak H."/>
            <person name="Gulick P.J."/>
            <person name="Galiba G."/>
            <person name="Kalapos B."/>
            <person name="Nelson D.R."/>
            <person name="Li P."/>
            <person name="You F.M."/>
            <person name="Luo M.C."/>
            <person name="Dvorak J."/>
        </authorList>
    </citation>
    <scope>NUCLEOTIDE SEQUENCE [LARGE SCALE GENOMIC DNA]</scope>
    <source>
        <strain evidence="2">cv. AL8/78</strain>
    </source>
</reference>
<dbReference type="Proteomes" id="UP000015105">
    <property type="component" value="Chromosome 7D"/>
</dbReference>
<keyword evidence="3" id="KW-1185">Reference proteome</keyword>
<organism evidence="2 3">
    <name type="scientific">Aegilops tauschii subsp. strangulata</name>
    <name type="common">Goatgrass</name>
    <dbReference type="NCBI Taxonomy" id="200361"/>
    <lineage>
        <taxon>Eukaryota</taxon>
        <taxon>Viridiplantae</taxon>
        <taxon>Streptophyta</taxon>
        <taxon>Embryophyta</taxon>
        <taxon>Tracheophyta</taxon>
        <taxon>Spermatophyta</taxon>
        <taxon>Magnoliopsida</taxon>
        <taxon>Liliopsida</taxon>
        <taxon>Poales</taxon>
        <taxon>Poaceae</taxon>
        <taxon>BOP clade</taxon>
        <taxon>Pooideae</taxon>
        <taxon>Triticodae</taxon>
        <taxon>Triticeae</taxon>
        <taxon>Triticinae</taxon>
        <taxon>Aegilops</taxon>
    </lineage>
</organism>
<reference evidence="3" key="1">
    <citation type="journal article" date="2014" name="Science">
        <title>Ancient hybridizations among the ancestral genomes of bread wheat.</title>
        <authorList>
            <consortium name="International Wheat Genome Sequencing Consortium,"/>
            <person name="Marcussen T."/>
            <person name="Sandve S.R."/>
            <person name="Heier L."/>
            <person name="Spannagl M."/>
            <person name="Pfeifer M."/>
            <person name="Jakobsen K.S."/>
            <person name="Wulff B.B."/>
            <person name="Steuernagel B."/>
            <person name="Mayer K.F."/>
            <person name="Olsen O.A."/>
        </authorList>
    </citation>
    <scope>NUCLEOTIDE SEQUENCE [LARGE SCALE GENOMIC DNA]</scope>
    <source>
        <strain evidence="3">cv. AL8/78</strain>
    </source>
</reference>
<protein>
    <submittedName>
        <fullName evidence="2">Uncharacterized protein</fullName>
    </submittedName>
</protein>
<proteinExistence type="predicted"/>
<accession>A0A453SEF8</accession>
<reference evidence="2" key="4">
    <citation type="submission" date="2019-03" db="UniProtKB">
        <authorList>
            <consortium name="EnsemblPlants"/>
        </authorList>
    </citation>
    <scope>IDENTIFICATION</scope>
</reference>
<dbReference type="Gramene" id="AET7Gv20925300.1">
    <property type="protein sequence ID" value="AET7Gv20925300.1"/>
    <property type="gene ID" value="AET7Gv20925300"/>
</dbReference>
<sequence>AAKTQGGTAVTRARFRCRTPPNIAAAGSRTSRPPSAQINTHKISTPHQQTQPQQEILQISGETQQEIQFDSGPLLTAEIVEGRHGEEEIEELLRRERINQSGGAANERTNPDEGKKLEEEEWGGVGWGAVVGLGRGGGSYVDGAAGNPVQWLAQLAMRICRDS</sequence>
<evidence type="ECO:0000313" key="2">
    <source>
        <dbReference type="EnsemblPlants" id="AET7Gv20925300.1"/>
    </source>
</evidence>
<reference evidence="2" key="3">
    <citation type="journal article" date="2017" name="Nature">
        <title>Genome sequence of the progenitor of the wheat D genome Aegilops tauschii.</title>
        <authorList>
            <person name="Luo M.C."/>
            <person name="Gu Y.Q."/>
            <person name="Puiu D."/>
            <person name="Wang H."/>
            <person name="Twardziok S.O."/>
            <person name="Deal K.R."/>
            <person name="Huo N."/>
            <person name="Zhu T."/>
            <person name="Wang L."/>
            <person name="Wang Y."/>
            <person name="McGuire P.E."/>
            <person name="Liu S."/>
            <person name="Long H."/>
            <person name="Ramasamy R.K."/>
            <person name="Rodriguez J.C."/>
            <person name="Van S.L."/>
            <person name="Yuan L."/>
            <person name="Wang Z."/>
            <person name="Xia Z."/>
            <person name="Xiao L."/>
            <person name="Anderson O.D."/>
            <person name="Ouyang S."/>
            <person name="Liang Y."/>
            <person name="Zimin A.V."/>
            <person name="Pertea G."/>
            <person name="Qi P."/>
            <person name="Bennetzen J.L."/>
            <person name="Dai X."/>
            <person name="Dawson M.W."/>
            <person name="Muller H.G."/>
            <person name="Kugler K."/>
            <person name="Rivarola-Duarte L."/>
            <person name="Spannagl M."/>
            <person name="Mayer K.F.X."/>
            <person name="Lu F.H."/>
            <person name="Bevan M.W."/>
            <person name="Leroy P."/>
            <person name="Li P."/>
            <person name="You F.M."/>
            <person name="Sun Q."/>
            <person name="Liu Z."/>
            <person name="Lyons E."/>
            <person name="Wicker T."/>
            <person name="Salzberg S.L."/>
            <person name="Devos K.M."/>
            <person name="Dvorak J."/>
        </authorList>
    </citation>
    <scope>NUCLEOTIDE SEQUENCE [LARGE SCALE GENOMIC DNA]</scope>
    <source>
        <strain evidence="2">cv. AL8/78</strain>
    </source>
</reference>
<reference evidence="3" key="2">
    <citation type="journal article" date="2017" name="Nat. Plants">
        <title>The Aegilops tauschii genome reveals multiple impacts of transposons.</title>
        <authorList>
            <person name="Zhao G."/>
            <person name="Zou C."/>
            <person name="Li K."/>
            <person name="Wang K."/>
            <person name="Li T."/>
            <person name="Gao L."/>
            <person name="Zhang X."/>
            <person name="Wang H."/>
            <person name="Yang Z."/>
            <person name="Liu X."/>
            <person name="Jiang W."/>
            <person name="Mao L."/>
            <person name="Kong X."/>
            <person name="Jiao Y."/>
            <person name="Jia J."/>
        </authorList>
    </citation>
    <scope>NUCLEOTIDE SEQUENCE [LARGE SCALE GENOMIC DNA]</scope>
    <source>
        <strain evidence="3">cv. AL8/78</strain>
    </source>
</reference>
<dbReference type="EnsemblPlants" id="AET7Gv20925300.1">
    <property type="protein sequence ID" value="AET7Gv20925300.1"/>
    <property type="gene ID" value="AET7Gv20925300"/>
</dbReference>